<name>A0ABU7LMW7_9PROT</name>
<evidence type="ECO:0000313" key="2">
    <source>
        <dbReference type="EMBL" id="MEE2525261.1"/>
    </source>
</evidence>
<reference evidence="2 3" key="1">
    <citation type="submission" date="2024-01" db="EMBL/GenBank/DDBJ databases">
        <title>Hyphobacterium bacterium isolated from marine sediment.</title>
        <authorList>
            <person name="Zhao S."/>
        </authorList>
    </citation>
    <scope>NUCLEOTIDE SEQUENCE [LARGE SCALE GENOMIC DNA]</scope>
    <source>
        <strain evidence="3">HN65</strain>
    </source>
</reference>
<comment type="caution">
    <text evidence="2">The sequence shown here is derived from an EMBL/GenBank/DDBJ whole genome shotgun (WGS) entry which is preliminary data.</text>
</comment>
<feature type="domain" description="Cell wall hydrolase SleB" evidence="1">
    <location>
        <begin position="128"/>
        <end position="237"/>
    </location>
</feature>
<dbReference type="Pfam" id="PF07486">
    <property type="entry name" value="Hydrolase_2"/>
    <property type="match status" value="1"/>
</dbReference>
<dbReference type="GO" id="GO:0016787">
    <property type="term" value="F:hydrolase activity"/>
    <property type="evidence" value="ECO:0007669"/>
    <property type="project" value="UniProtKB-KW"/>
</dbReference>
<dbReference type="Proteomes" id="UP001354971">
    <property type="component" value="Unassembled WGS sequence"/>
</dbReference>
<organism evidence="2 3">
    <name type="scientific">Hyphobacterium lacteum</name>
    <dbReference type="NCBI Taxonomy" id="3116575"/>
    <lineage>
        <taxon>Bacteria</taxon>
        <taxon>Pseudomonadati</taxon>
        <taxon>Pseudomonadota</taxon>
        <taxon>Alphaproteobacteria</taxon>
        <taxon>Maricaulales</taxon>
        <taxon>Maricaulaceae</taxon>
        <taxon>Hyphobacterium</taxon>
    </lineage>
</organism>
<proteinExistence type="predicted"/>
<dbReference type="Gene3D" id="1.10.10.2520">
    <property type="entry name" value="Cell wall hydrolase SleB, domain 1"/>
    <property type="match status" value="1"/>
</dbReference>
<dbReference type="InterPro" id="IPR042047">
    <property type="entry name" value="SleB_dom1"/>
</dbReference>
<gene>
    <name evidence="2" type="ORF">V0U79_02710</name>
</gene>
<sequence length="255" mass="28543">MSAMKTNRLTGRWPEIARGGFAVACLVLFAALLPMAGMRASVQNDAAYWQELAQRHIEADDLLGWSAPYGLKAASLSVASDELEGARVLMRPISEDLRTFDASHITRARFSAAEVNCLAEAVYYESRGESFSGQAAVAEVVMNRVNHRVYPDTICGVVYEGSERTTGCQFSFTCDGSMDRAPRGRAWRRSQLVAEHVALGFAPPRTRRATHYHTTAVDPHWNDSLVQTGQIGTHVFYRFPNRRERQEMRERESNL</sequence>
<dbReference type="EMBL" id="JAZDRP010000002">
    <property type="protein sequence ID" value="MEE2525261.1"/>
    <property type="molecule type" value="Genomic_DNA"/>
</dbReference>
<dbReference type="InterPro" id="IPR011105">
    <property type="entry name" value="Cell_wall_hydrolase_SleB"/>
</dbReference>
<keyword evidence="3" id="KW-1185">Reference proteome</keyword>
<protein>
    <submittedName>
        <fullName evidence="2">Cell wall hydrolase</fullName>
    </submittedName>
</protein>
<keyword evidence="2" id="KW-0378">Hydrolase</keyword>
<accession>A0ABU7LMW7</accession>
<evidence type="ECO:0000313" key="3">
    <source>
        <dbReference type="Proteomes" id="UP001354971"/>
    </source>
</evidence>
<dbReference type="RefSeq" id="WP_330197926.1">
    <property type="nucleotide sequence ID" value="NZ_JAZDRP010000002.1"/>
</dbReference>
<evidence type="ECO:0000259" key="1">
    <source>
        <dbReference type="Pfam" id="PF07486"/>
    </source>
</evidence>